<organism evidence="1 2">
    <name type="scientific">Limnoglobus roseus</name>
    <dbReference type="NCBI Taxonomy" id="2598579"/>
    <lineage>
        <taxon>Bacteria</taxon>
        <taxon>Pseudomonadati</taxon>
        <taxon>Planctomycetota</taxon>
        <taxon>Planctomycetia</taxon>
        <taxon>Gemmatales</taxon>
        <taxon>Gemmataceae</taxon>
        <taxon>Limnoglobus</taxon>
    </lineage>
</organism>
<evidence type="ECO:0000313" key="2">
    <source>
        <dbReference type="Proteomes" id="UP000324974"/>
    </source>
</evidence>
<gene>
    <name evidence="1" type="ORF">PX52LOC_00719</name>
</gene>
<proteinExistence type="predicted"/>
<protein>
    <submittedName>
        <fullName evidence="1">Uncharacterized protein</fullName>
    </submittedName>
</protein>
<reference evidence="2" key="1">
    <citation type="submission" date="2019-08" db="EMBL/GenBank/DDBJ databases">
        <title>Limnoglobus roseus gen. nov., sp. nov., a novel freshwater planctomycete with a giant genome from the family Gemmataceae.</title>
        <authorList>
            <person name="Kulichevskaya I.S."/>
            <person name="Naumoff D.G."/>
            <person name="Miroshnikov K."/>
            <person name="Ivanova A."/>
            <person name="Philippov D.A."/>
            <person name="Hakobyan A."/>
            <person name="Rijpstra I.C."/>
            <person name="Sinninghe Damste J.S."/>
            <person name="Liesack W."/>
            <person name="Dedysh S.N."/>
        </authorList>
    </citation>
    <scope>NUCLEOTIDE SEQUENCE [LARGE SCALE GENOMIC DNA]</scope>
    <source>
        <strain evidence="2">PX52</strain>
    </source>
</reference>
<accession>A0A5C1A444</accession>
<sequence>MSHDVNPGGIRFFESAMNKHGAVTECVEVSSQFYRIERKKGGTLYVYLTGMYVVGSMDYYEIHRDYPLLTTIVLAGQWQNIAPDAKDEAAKRQVGVFKVKGFMGCLNRRDHWKFDGPSTID</sequence>
<name>A0A5C1A444_9BACT</name>
<keyword evidence="2" id="KW-1185">Reference proteome</keyword>
<dbReference type="KEGG" id="lrs:PX52LOC_00719"/>
<dbReference type="AlphaFoldDB" id="A0A5C1A444"/>
<dbReference type="Proteomes" id="UP000324974">
    <property type="component" value="Chromosome"/>
</dbReference>
<evidence type="ECO:0000313" key="1">
    <source>
        <dbReference type="EMBL" id="QEL13861.1"/>
    </source>
</evidence>
<dbReference type="EMBL" id="CP042425">
    <property type="protein sequence ID" value="QEL13861.1"/>
    <property type="molecule type" value="Genomic_DNA"/>
</dbReference>